<dbReference type="PANTHER" id="PTHR33744:SF15">
    <property type="entry name" value="CARBOHYDRATE DIACID REGULATOR"/>
    <property type="match status" value="1"/>
</dbReference>
<dbReference type="InterPro" id="IPR051448">
    <property type="entry name" value="CdaR-like_regulators"/>
</dbReference>
<evidence type="ECO:0000259" key="1">
    <source>
        <dbReference type="Pfam" id="PF13556"/>
    </source>
</evidence>
<dbReference type="RefSeq" id="WP_264849274.1">
    <property type="nucleotide sequence ID" value="NZ_BRXR01000001.1"/>
</dbReference>
<dbReference type="PANTHER" id="PTHR33744">
    <property type="entry name" value="CARBOHYDRATE DIACID REGULATOR"/>
    <property type="match status" value="1"/>
</dbReference>
<keyword evidence="3" id="KW-1185">Reference proteome</keyword>
<gene>
    <name evidence="2" type="ORF">bsdE14_14130</name>
</gene>
<protein>
    <submittedName>
        <fullName evidence="2">Transcriptional regulator</fullName>
    </submittedName>
</protein>
<dbReference type="SUPFAM" id="SSF46689">
    <property type="entry name" value="Homeodomain-like"/>
    <property type="match status" value="1"/>
</dbReference>
<dbReference type="Gene3D" id="1.10.10.2840">
    <property type="entry name" value="PucR C-terminal helix-turn-helix domain"/>
    <property type="match status" value="1"/>
</dbReference>
<dbReference type="Proteomes" id="UP001208567">
    <property type="component" value="Unassembled WGS sequence"/>
</dbReference>
<comment type="caution">
    <text evidence="2">The sequence shown here is derived from an EMBL/GenBank/DDBJ whole genome shotgun (WGS) entry which is preliminary data.</text>
</comment>
<feature type="domain" description="PucR C-terminal helix-turn-helix" evidence="1">
    <location>
        <begin position="251"/>
        <end position="308"/>
    </location>
</feature>
<organism evidence="2 3">
    <name type="scientific">Clostridium omnivorum</name>
    <dbReference type="NCBI Taxonomy" id="1604902"/>
    <lineage>
        <taxon>Bacteria</taxon>
        <taxon>Bacillati</taxon>
        <taxon>Bacillota</taxon>
        <taxon>Clostridia</taxon>
        <taxon>Eubacteriales</taxon>
        <taxon>Clostridiaceae</taxon>
        <taxon>Clostridium</taxon>
    </lineage>
</organism>
<dbReference type="EMBL" id="BRXR01000001">
    <property type="protein sequence ID" value="GLC30003.1"/>
    <property type="molecule type" value="Genomic_DNA"/>
</dbReference>
<dbReference type="InterPro" id="IPR009057">
    <property type="entry name" value="Homeodomain-like_sf"/>
</dbReference>
<name>A0ABQ5N452_9CLOT</name>
<sequence length="315" mass="36608">MYSFGSFLQDLSSSTGIRFNLFDEDGNLIYRYDALNDNDKRSQYPISLGNSKAILDIQKKYEPCVSLLKYSIENKYREIFSMREKSLIEILEGKDISLDTIAKNFPALSKGSTLFLVNVDGSRYEALSIIRELYSEQDIISLVYGDNIIVIGAFDEVEEHAESIKDSIVSDLYCKCYVSYGNEIHDVMKIGKAYEEAKECLLLGKKFDMKQETFSYNKMLFEKIVHNIDHRVKQELIDKFSNKFNMFDSELINTIEEFVNCGLNISDAARKLYVHRNTLIYRLDKIYKETGFDIRDFKEATVFIIAFLVWKESNR</sequence>
<dbReference type="InterPro" id="IPR042070">
    <property type="entry name" value="PucR_C-HTH_sf"/>
</dbReference>
<dbReference type="Pfam" id="PF13556">
    <property type="entry name" value="HTH_30"/>
    <property type="match status" value="1"/>
</dbReference>
<accession>A0ABQ5N452</accession>
<proteinExistence type="predicted"/>
<dbReference type="InterPro" id="IPR025736">
    <property type="entry name" value="PucR_C-HTH_dom"/>
</dbReference>
<reference evidence="2 3" key="1">
    <citation type="journal article" date="2024" name="Int. J. Syst. Evol. Microbiol.">
        <title>Clostridium omnivorum sp. nov., isolated from anoxic soil under the treatment of reductive soil disinfestation.</title>
        <authorList>
            <person name="Ueki A."/>
            <person name="Tonouchi A."/>
            <person name="Kaku N."/>
            <person name="Honma S."/>
            <person name="Ueki K."/>
        </authorList>
    </citation>
    <scope>NUCLEOTIDE SEQUENCE [LARGE SCALE GENOMIC DNA]</scope>
    <source>
        <strain evidence="2 3">E14</strain>
    </source>
</reference>
<evidence type="ECO:0000313" key="2">
    <source>
        <dbReference type="EMBL" id="GLC30003.1"/>
    </source>
</evidence>
<evidence type="ECO:0000313" key="3">
    <source>
        <dbReference type="Proteomes" id="UP001208567"/>
    </source>
</evidence>